<gene>
    <name evidence="10" type="primary">Klf2-L1</name>
    <name evidence="10" type="ORF">Hamer_G025114</name>
</gene>
<feature type="domain" description="C2H2-type" evidence="9">
    <location>
        <begin position="314"/>
        <end position="343"/>
    </location>
</feature>
<proteinExistence type="predicted"/>
<feature type="compositionally biased region" description="Low complexity" evidence="8">
    <location>
        <begin position="50"/>
        <end position="60"/>
    </location>
</feature>
<feature type="region of interest" description="Disordered" evidence="8">
    <location>
        <begin position="27"/>
        <end position="139"/>
    </location>
</feature>
<sequence>MAEYLDMWQDIETVLLGDIKFSTSEGANTSFMPAAHPQPPAHPHTHLHTLHLPPSSHVQVPSPPQHPTHTQQHVHHQPPTHPQPPSTPTQQAAPQPPNLAQPVSRMTTVSGVSSCQPEPRTLSPASGEACPSSAPYPASYSTHHWRVKSEYGEQVVPEGSWEYKEGSWTEYYPATDPGLQYGYFPSTPPYPADLYPPPSSGPPAYQPGLPVMSTNPLLTPPSSPSLMGGQVPTGLSGPLAPNMASCLPVGLPHGFPTVGPQQQAPAKPKTRRRRTWTRRKAIIHTCSHNGCAKTYAKSSHLKAHMRTHTGEKPYTCDWKGCGWKFARSDELTRHYRKHTGDRPFQCRLCERAFSRSDHLSLHMKRHMAL</sequence>
<dbReference type="FunFam" id="3.30.160.60:FF:000032">
    <property type="entry name" value="Krueppel-like factor 4"/>
    <property type="match status" value="1"/>
</dbReference>
<dbReference type="InterPro" id="IPR013087">
    <property type="entry name" value="Znf_C2H2_type"/>
</dbReference>
<evidence type="ECO:0000256" key="2">
    <source>
        <dbReference type="ARBA" id="ARBA00022737"/>
    </source>
</evidence>
<dbReference type="AlphaFoldDB" id="A0A8J5N969"/>
<dbReference type="PANTHER" id="PTHR23235">
    <property type="entry name" value="KRUEPPEL-LIKE TRANSCRIPTION FACTOR"/>
    <property type="match status" value="1"/>
</dbReference>
<dbReference type="Proteomes" id="UP000747542">
    <property type="component" value="Unassembled WGS sequence"/>
</dbReference>
<evidence type="ECO:0000256" key="5">
    <source>
        <dbReference type="ARBA" id="ARBA00023015"/>
    </source>
</evidence>
<feature type="domain" description="C2H2-type" evidence="9">
    <location>
        <begin position="284"/>
        <end position="313"/>
    </location>
</feature>
<evidence type="ECO:0000256" key="7">
    <source>
        <dbReference type="PROSITE-ProRule" id="PRU00042"/>
    </source>
</evidence>
<reference evidence="10" key="1">
    <citation type="journal article" date="2021" name="Sci. Adv.">
        <title>The American lobster genome reveals insights on longevity, neural, and immune adaptations.</title>
        <authorList>
            <person name="Polinski J.M."/>
            <person name="Zimin A.V."/>
            <person name="Clark K.F."/>
            <person name="Kohn A.B."/>
            <person name="Sadowski N."/>
            <person name="Timp W."/>
            <person name="Ptitsyn A."/>
            <person name="Khanna P."/>
            <person name="Romanova D.Y."/>
            <person name="Williams P."/>
            <person name="Greenwood S.J."/>
            <person name="Moroz L.L."/>
            <person name="Walt D.R."/>
            <person name="Bodnar A.G."/>
        </authorList>
    </citation>
    <scope>NUCLEOTIDE SEQUENCE</scope>
    <source>
        <strain evidence="10">GMGI-L3</strain>
    </source>
</reference>
<comment type="caution">
    <text evidence="10">The sequence shown here is derived from an EMBL/GenBank/DDBJ whole genome shotgun (WGS) entry which is preliminary data.</text>
</comment>
<evidence type="ECO:0000256" key="8">
    <source>
        <dbReference type="SAM" id="MobiDB-lite"/>
    </source>
</evidence>
<keyword evidence="11" id="KW-1185">Reference proteome</keyword>
<evidence type="ECO:0000256" key="3">
    <source>
        <dbReference type="ARBA" id="ARBA00022771"/>
    </source>
</evidence>
<evidence type="ECO:0000256" key="4">
    <source>
        <dbReference type="ARBA" id="ARBA00022833"/>
    </source>
</evidence>
<dbReference type="GO" id="GO:0000978">
    <property type="term" value="F:RNA polymerase II cis-regulatory region sequence-specific DNA binding"/>
    <property type="evidence" value="ECO:0007669"/>
    <property type="project" value="TreeGrafter"/>
</dbReference>
<dbReference type="Pfam" id="PF00096">
    <property type="entry name" value="zf-C2H2"/>
    <property type="match status" value="3"/>
</dbReference>
<feature type="compositionally biased region" description="Polar residues" evidence="8">
    <location>
        <begin position="104"/>
        <end position="116"/>
    </location>
</feature>
<dbReference type="PANTHER" id="PTHR23235:SF158">
    <property type="entry name" value="C2H2-TYPE DOMAIN-CONTAINING PROTEIN"/>
    <property type="match status" value="1"/>
</dbReference>
<keyword evidence="3 7" id="KW-0863">Zinc-finger</keyword>
<evidence type="ECO:0000313" key="10">
    <source>
        <dbReference type="EMBL" id="KAG7175119.1"/>
    </source>
</evidence>
<dbReference type="SMART" id="SM00355">
    <property type="entry name" value="ZnF_C2H2"/>
    <property type="match status" value="3"/>
</dbReference>
<keyword evidence="4" id="KW-0862">Zinc</keyword>
<name>A0A8J5N969_HOMAM</name>
<dbReference type="EMBL" id="JAHLQT010006281">
    <property type="protein sequence ID" value="KAG7175119.1"/>
    <property type="molecule type" value="Genomic_DNA"/>
</dbReference>
<organism evidence="10 11">
    <name type="scientific">Homarus americanus</name>
    <name type="common">American lobster</name>
    <dbReference type="NCBI Taxonomy" id="6706"/>
    <lineage>
        <taxon>Eukaryota</taxon>
        <taxon>Metazoa</taxon>
        <taxon>Ecdysozoa</taxon>
        <taxon>Arthropoda</taxon>
        <taxon>Crustacea</taxon>
        <taxon>Multicrustacea</taxon>
        <taxon>Malacostraca</taxon>
        <taxon>Eumalacostraca</taxon>
        <taxon>Eucarida</taxon>
        <taxon>Decapoda</taxon>
        <taxon>Pleocyemata</taxon>
        <taxon>Astacidea</taxon>
        <taxon>Nephropoidea</taxon>
        <taxon>Nephropidae</taxon>
        <taxon>Homarus</taxon>
    </lineage>
</organism>
<evidence type="ECO:0000256" key="6">
    <source>
        <dbReference type="ARBA" id="ARBA00023163"/>
    </source>
</evidence>
<keyword evidence="1" id="KW-0479">Metal-binding</keyword>
<dbReference type="GO" id="GO:0008270">
    <property type="term" value="F:zinc ion binding"/>
    <property type="evidence" value="ECO:0007669"/>
    <property type="project" value="UniProtKB-KW"/>
</dbReference>
<keyword evidence="6" id="KW-0804">Transcription</keyword>
<dbReference type="OrthoDB" id="4748970at2759"/>
<feature type="domain" description="C2H2-type" evidence="9">
    <location>
        <begin position="344"/>
        <end position="369"/>
    </location>
</feature>
<dbReference type="PROSITE" id="PS00028">
    <property type="entry name" value="ZINC_FINGER_C2H2_1"/>
    <property type="match status" value="3"/>
</dbReference>
<keyword evidence="5" id="KW-0805">Transcription regulation</keyword>
<protein>
    <submittedName>
        <fullName evidence="10">Krueppel-like factor 2-like 1</fullName>
    </submittedName>
</protein>
<dbReference type="GO" id="GO:0000981">
    <property type="term" value="F:DNA-binding transcription factor activity, RNA polymerase II-specific"/>
    <property type="evidence" value="ECO:0007669"/>
    <property type="project" value="TreeGrafter"/>
</dbReference>
<evidence type="ECO:0000313" key="11">
    <source>
        <dbReference type="Proteomes" id="UP000747542"/>
    </source>
</evidence>
<evidence type="ECO:0000259" key="9">
    <source>
        <dbReference type="PROSITE" id="PS50157"/>
    </source>
</evidence>
<evidence type="ECO:0000256" key="1">
    <source>
        <dbReference type="ARBA" id="ARBA00022723"/>
    </source>
</evidence>
<accession>A0A8J5N969</accession>
<dbReference type="PROSITE" id="PS50157">
    <property type="entry name" value="ZINC_FINGER_C2H2_2"/>
    <property type="match status" value="3"/>
</dbReference>
<keyword evidence="2" id="KW-0677">Repeat</keyword>